<dbReference type="Gene3D" id="1.10.20.10">
    <property type="entry name" value="Histone, subunit A"/>
    <property type="match status" value="1"/>
</dbReference>
<name>A0A1Y5I7T0_OSTTA</name>
<dbReference type="InterPro" id="IPR019465">
    <property type="entry name" value="Cog5"/>
</dbReference>
<evidence type="ECO:0000259" key="7">
    <source>
        <dbReference type="Pfam" id="PF20649"/>
    </source>
</evidence>
<evidence type="ECO:0000256" key="5">
    <source>
        <dbReference type="SAM" id="MobiDB-lite"/>
    </source>
</evidence>
<comment type="subcellular location">
    <subcellularLocation>
        <location evidence="1">Golgi apparatus membrane</location>
        <topology evidence="1">Peripheral membrane protein</topology>
    </subcellularLocation>
</comment>
<feature type="compositionally biased region" description="Basic and acidic residues" evidence="5">
    <location>
        <begin position="25"/>
        <end position="36"/>
    </location>
</feature>
<dbReference type="OMA" id="MMVEYFE"/>
<dbReference type="PANTHER" id="PTHR13228">
    <property type="entry name" value="CONSERVED OLIGOMERIC GOLGI COMPLEX COMPONENT 5"/>
    <property type="match status" value="1"/>
</dbReference>
<gene>
    <name evidence="8" type="ORF">BE221DRAFT_82048</name>
</gene>
<evidence type="ECO:0000256" key="3">
    <source>
        <dbReference type="ARBA" id="ARBA00023034"/>
    </source>
</evidence>
<dbReference type="GO" id="GO:0000139">
    <property type="term" value="C:Golgi membrane"/>
    <property type="evidence" value="ECO:0007669"/>
    <property type="project" value="UniProtKB-SubCell"/>
</dbReference>
<dbReference type="EMBL" id="KZ155787">
    <property type="protein sequence ID" value="OUS45620.1"/>
    <property type="molecule type" value="Genomic_DNA"/>
</dbReference>
<accession>A0A1Y5I7T0</accession>
<dbReference type="PANTHER" id="PTHR13228:SF3">
    <property type="entry name" value="CONSERVED OLIGOMERIC GOLGI COMPLEX SUBUNIT 5"/>
    <property type="match status" value="1"/>
</dbReference>
<feature type="domain" description="Conserved oligomeric Golgi complex subunit 5 helical" evidence="7">
    <location>
        <begin position="242"/>
        <end position="449"/>
    </location>
</feature>
<dbReference type="OrthoDB" id="18786at2759"/>
<dbReference type="Pfam" id="PF15630">
    <property type="entry name" value="CENP-S"/>
    <property type="match status" value="1"/>
</dbReference>
<dbReference type="GO" id="GO:0017119">
    <property type="term" value="C:Golgi transport complex"/>
    <property type="evidence" value="ECO:0007669"/>
    <property type="project" value="InterPro"/>
</dbReference>
<dbReference type="Proteomes" id="UP000195557">
    <property type="component" value="Unassembled WGS sequence"/>
</dbReference>
<dbReference type="AlphaFoldDB" id="A0A1Y5I7T0"/>
<protein>
    <recommendedName>
        <fullName evidence="2">Conserved oligomeric Golgi complex subunit 5</fullName>
    </recommendedName>
</protein>
<dbReference type="InterPro" id="IPR049176">
    <property type="entry name" value="COG5_N"/>
</dbReference>
<dbReference type="CDD" id="cd22919">
    <property type="entry name" value="HFD_CENP-S"/>
    <property type="match status" value="1"/>
</dbReference>
<dbReference type="Pfam" id="PF10392">
    <property type="entry name" value="COG5_N"/>
    <property type="match status" value="1"/>
</dbReference>
<evidence type="ECO:0000256" key="1">
    <source>
        <dbReference type="ARBA" id="ARBA00004395"/>
    </source>
</evidence>
<evidence type="ECO:0000256" key="2">
    <source>
        <dbReference type="ARBA" id="ARBA00020974"/>
    </source>
</evidence>
<evidence type="ECO:0000259" key="6">
    <source>
        <dbReference type="Pfam" id="PF10392"/>
    </source>
</evidence>
<dbReference type="GO" id="GO:0046982">
    <property type="term" value="F:protein heterodimerization activity"/>
    <property type="evidence" value="ECO:0007669"/>
    <property type="project" value="InterPro"/>
</dbReference>
<keyword evidence="4" id="KW-0472">Membrane</keyword>
<dbReference type="GO" id="GO:0006891">
    <property type="term" value="P:intra-Golgi vesicle-mediated transport"/>
    <property type="evidence" value="ECO:0007669"/>
    <property type="project" value="InterPro"/>
</dbReference>
<reference evidence="8" key="1">
    <citation type="submission" date="2017-04" db="EMBL/GenBank/DDBJ databases">
        <title>Population genomics of picophytoplankton unveils novel chromosome hypervariability.</title>
        <authorList>
            <consortium name="DOE Joint Genome Institute"/>
            <person name="Blanc-Mathieu R."/>
            <person name="Krasovec M."/>
            <person name="Hebrard M."/>
            <person name="Yau S."/>
            <person name="Desgranges E."/>
            <person name="Martin J."/>
            <person name="Schackwitz W."/>
            <person name="Kuo A."/>
            <person name="Salin G."/>
            <person name="Donnadieu C."/>
            <person name="Desdevises Y."/>
            <person name="Sanchez-Ferandin S."/>
            <person name="Moreau H."/>
            <person name="Rivals E."/>
            <person name="Grigoriev I.V."/>
            <person name="Grimsley N."/>
            <person name="Eyre-Walker A."/>
            <person name="Piganeau G."/>
        </authorList>
    </citation>
    <scope>NUCLEOTIDE SEQUENCE [LARGE SCALE GENOMIC DNA]</scope>
    <source>
        <strain evidence="8">RCC 1115</strain>
    </source>
</reference>
<dbReference type="InterPro" id="IPR029003">
    <property type="entry name" value="CENP-S/Mhf1"/>
</dbReference>
<dbReference type="RefSeq" id="XP_003083755.2">
    <property type="nucleotide sequence ID" value="XM_003083707.2"/>
</dbReference>
<feature type="region of interest" description="Disordered" evidence="5">
    <location>
        <begin position="25"/>
        <end position="46"/>
    </location>
</feature>
<keyword evidence="3" id="KW-0333">Golgi apparatus</keyword>
<feature type="region of interest" description="Disordered" evidence="5">
    <location>
        <begin position="324"/>
        <end position="346"/>
    </location>
</feature>
<dbReference type="InterPro" id="IPR009072">
    <property type="entry name" value="Histone-fold"/>
</dbReference>
<dbReference type="InterPro" id="IPR048485">
    <property type="entry name" value="COG5_helical"/>
</dbReference>
<proteinExistence type="predicted"/>
<evidence type="ECO:0000256" key="4">
    <source>
        <dbReference type="ARBA" id="ARBA00023136"/>
    </source>
</evidence>
<dbReference type="KEGG" id="ota:OT_ostta16g02680"/>
<sequence length="942" mass="101745">MIDPLRRVIESKPFLEPFCTGRASRSLDRGRHRASDEDGGTASAVRRWFEGDSTTSSANDGASIASGAADEEAFDAVRYAREAIARSRRGSVELTSGSSQTALDEVAALAEGTRTMEGLIREEVIAKRETLDRALSGMREAEVTMETIRDGSSAVADAVRRVATQLGEPHRAIEAATRTLERLTSTGETLRGIVKVLKLTSKLRECRVEEDGSFSDSSELSKAAKLLGEIKATLKSAGGDFDGVDVVEEQMAYIRERSSAISRETNAALDRGMEAMSQANVGAALQVHYNLNELRDVVDARVSFHAASAIDAVKDAMDAEAVGRTAGASTSGEGRRGGRQLAAPPHGAERAWMEALWRRIDVSMDAVYDNAMSVWHLQRVLAKKRDPLTQTLFIEEVVGRTSNQALCDRFWAVFAKGVSEHLSRTHAAAGFIAGALQKGFPTLIGAIEGVVNKCARDAEAAKGAPGCVRKDGSTRAQVLRAVDPIAAAFFARSLTRLTESANNCFVNGRTIERTSADAFLSRIRYEIDAVADYDHLLNNACGNASSALKALADRAKRSIGRSIEKSSVLEESNPTQRSNAQIAEQLSRVHGLLSKVLPSFAPAPRRALEAGLEHVAAAAFEATKPFFDAVGDWCDDRFAEMHDRDYKSATGDKGAQNVIAVTSTIAHVAESYPGLFSASHGPLMAARLALGERIARALIVHASLIRELDQGGKMRLVKEITEIENALTTHAGVVGVEAESSSDFKSMKAFKSLVLLPTESIERSPLIADLSPRVLLHHLYSRAPSELRTPAKRASLNLKQYASWLLKRASDAEVWRGVKGTLDVFEEGHRDAARGDVAFALMRASGERLAEATVDANFTARAFRLAEREARARDKTFTPKAAHALGALSLEFLKSSAADVRAYAAHASRDVITREDVGLRARRASEITRVVAERRADADADA</sequence>
<dbReference type="eggNOG" id="KOG2211">
    <property type="taxonomic scope" value="Eukaryota"/>
</dbReference>
<evidence type="ECO:0000313" key="8">
    <source>
        <dbReference type="EMBL" id="OUS45620.1"/>
    </source>
</evidence>
<feature type="domain" description="Conserved oligomeric Golgi complex subunit 5 N-terminal" evidence="6">
    <location>
        <begin position="71"/>
        <end position="203"/>
    </location>
</feature>
<dbReference type="Pfam" id="PF20649">
    <property type="entry name" value="COG5_C"/>
    <property type="match status" value="1"/>
</dbReference>
<organism evidence="8">
    <name type="scientific">Ostreococcus tauri</name>
    <name type="common">Marine green alga</name>
    <dbReference type="NCBI Taxonomy" id="70448"/>
    <lineage>
        <taxon>Eukaryota</taxon>
        <taxon>Viridiplantae</taxon>
        <taxon>Chlorophyta</taxon>
        <taxon>Mamiellophyceae</taxon>
        <taxon>Mamiellales</taxon>
        <taxon>Bathycoccaceae</taxon>
        <taxon>Ostreococcus</taxon>
    </lineage>
</organism>
<dbReference type="GO" id="GO:0071821">
    <property type="term" value="C:FANCM-MHF complex"/>
    <property type="evidence" value="ECO:0007669"/>
    <property type="project" value="InterPro"/>
</dbReference>